<organism evidence="1 2">
    <name type="scientific">Mariniphaga sediminis</name>
    <dbReference type="NCBI Taxonomy" id="1628158"/>
    <lineage>
        <taxon>Bacteria</taxon>
        <taxon>Pseudomonadati</taxon>
        <taxon>Bacteroidota</taxon>
        <taxon>Bacteroidia</taxon>
        <taxon>Marinilabiliales</taxon>
        <taxon>Prolixibacteraceae</taxon>
        <taxon>Mariniphaga</taxon>
    </lineage>
</organism>
<accession>A0A399D2V4</accession>
<keyword evidence="2" id="KW-1185">Reference proteome</keyword>
<dbReference type="AlphaFoldDB" id="A0A399D2V4"/>
<proteinExistence type="predicted"/>
<evidence type="ECO:0000313" key="1">
    <source>
        <dbReference type="EMBL" id="RIH65031.1"/>
    </source>
</evidence>
<comment type="caution">
    <text evidence="1">The sequence shown here is derived from an EMBL/GenBank/DDBJ whole genome shotgun (WGS) entry which is preliminary data.</text>
</comment>
<evidence type="ECO:0000313" key="2">
    <source>
        <dbReference type="Proteomes" id="UP000266441"/>
    </source>
</evidence>
<dbReference type="Proteomes" id="UP000266441">
    <property type="component" value="Unassembled WGS sequence"/>
</dbReference>
<protein>
    <submittedName>
        <fullName evidence="1">Uncharacterized protein</fullName>
    </submittedName>
</protein>
<sequence>MNVPGCTAYLAIPTDNHPVVEQNNLRERAVVKNSNCDYMGVITGVDHTRCGCCGGYKIEINGQTFLTDHIPNFEEILGPAEDREFPIPIYLDYEKAEQCSYRRIIITCIEKRE</sequence>
<name>A0A399D2V4_9BACT</name>
<reference evidence="1 2" key="1">
    <citation type="journal article" date="2015" name="Int. J. Syst. Evol. Microbiol.">
        <title>Mariniphaga sediminis sp. nov., isolated from coastal sediment.</title>
        <authorList>
            <person name="Wang F.Q."/>
            <person name="Shen Q.Y."/>
            <person name="Chen G.J."/>
            <person name="Du Z.J."/>
        </authorList>
    </citation>
    <scope>NUCLEOTIDE SEQUENCE [LARGE SCALE GENOMIC DNA]</scope>
    <source>
        <strain evidence="1 2">SY21</strain>
    </source>
</reference>
<gene>
    <name evidence="1" type="ORF">D1164_10605</name>
</gene>
<dbReference type="EMBL" id="QWET01000007">
    <property type="protein sequence ID" value="RIH65031.1"/>
    <property type="molecule type" value="Genomic_DNA"/>
</dbReference>